<gene>
    <name evidence="7" type="ORF">ACFPFM_16905</name>
</gene>
<evidence type="ECO:0000313" key="7">
    <source>
        <dbReference type="EMBL" id="MFC5055431.1"/>
    </source>
</evidence>
<protein>
    <submittedName>
        <fullName evidence="7">PfkB family carbohydrate kinase</fullName>
    </submittedName>
</protein>
<evidence type="ECO:0000256" key="2">
    <source>
        <dbReference type="ARBA" id="ARBA00022679"/>
    </source>
</evidence>
<evidence type="ECO:0000256" key="3">
    <source>
        <dbReference type="ARBA" id="ARBA00022741"/>
    </source>
</evidence>
<dbReference type="Gene3D" id="3.40.1190.20">
    <property type="match status" value="1"/>
</dbReference>
<dbReference type="GO" id="GO:0016301">
    <property type="term" value="F:kinase activity"/>
    <property type="evidence" value="ECO:0007669"/>
    <property type="project" value="UniProtKB-KW"/>
</dbReference>
<accession>A0ABV9XZ42</accession>
<dbReference type="InterPro" id="IPR029056">
    <property type="entry name" value="Ribokinase-like"/>
</dbReference>
<organism evidence="7 8">
    <name type="scientific">Saccharothrix xinjiangensis</name>
    <dbReference type="NCBI Taxonomy" id="204798"/>
    <lineage>
        <taxon>Bacteria</taxon>
        <taxon>Bacillati</taxon>
        <taxon>Actinomycetota</taxon>
        <taxon>Actinomycetes</taxon>
        <taxon>Pseudonocardiales</taxon>
        <taxon>Pseudonocardiaceae</taxon>
        <taxon>Saccharothrix</taxon>
    </lineage>
</organism>
<dbReference type="InterPro" id="IPR011611">
    <property type="entry name" value="PfkB_dom"/>
</dbReference>
<evidence type="ECO:0000256" key="5">
    <source>
        <dbReference type="ARBA" id="ARBA00022840"/>
    </source>
</evidence>
<keyword evidence="5" id="KW-0067">ATP-binding</keyword>
<evidence type="ECO:0000256" key="1">
    <source>
        <dbReference type="ARBA" id="ARBA00010688"/>
    </source>
</evidence>
<evidence type="ECO:0000313" key="8">
    <source>
        <dbReference type="Proteomes" id="UP001595833"/>
    </source>
</evidence>
<dbReference type="EMBL" id="JBHSJB010000013">
    <property type="protein sequence ID" value="MFC5055431.1"/>
    <property type="molecule type" value="Genomic_DNA"/>
</dbReference>
<evidence type="ECO:0000256" key="4">
    <source>
        <dbReference type="ARBA" id="ARBA00022777"/>
    </source>
</evidence>
<keyword evidence="8" id="KW-1185">Reference proteome</keyword>
<dbReference type="InterPro" id="IPR050306">
    <property type="entry name" value="PfkB_Carbo_kinase"/>
</dbReference>
<proteinExistence type="inferred from homology"/>
<dbReference type="Proteomes" id="UP001595833">
    <property type="component" value="Unassembled WGS sequence"/>
</dbReference>
<reference evidence="8" key="1">
    <citation type="journal article" date="2019" name="Int. J. Syst. Evol. Microbiol.">
        <title>The Global Catalogue of Microorganisms (GCM) 10K type strain sequencing project: providing services to taxonomists for standard genome sequencing and annotation.</title>
        <authorList>
            <consortium name="The Broad Institute Genomics Platform"/>
            <consortium name="The Broad Institute Genome Sequencing Center for Infectious Disease"/>
            <person name="Wu L."/>
            <person name="Ma J."/>
        </authorList>
    </citation>
    <scope>NUCLEOTIDE SEQUENCE [LARGE SCALE GENOMIC DNA]</scope>
    <source>
        <strain evidence="8">KCTC 12848</strain>
    </source>
</reference>
<keyword evidence="2" id="KW-0808">Transferase</keyword>
<keyword evidence="3" id="KW-0547">Nucleotide-binding</keyword>
<evidence type="ECO:0000259" key="6">
    <source>
        <dbReference type="Pfam" id="PF00294"/>
    </source>
</evidence>
<dbReference type="SUPFAM" id="SSF53613">
    <property type="entry name" value="Ribokinase-like"/>
    <property type="match status" value="1"/>
</dbReference>
<dbReference type="PANTHER" id="PTHR43085">
    <property type="entry name" value="HEXOKINASE FAMILY MEMBER"/>
    <property type="match status" value="1"/>
</dbReference>
<comment type="similarity">
    <text evidence="1">Belongs to the carbohydrate kinase PfkB family.</text>
</comment>
<comment type="caution">
    <text evidence="7">The sequence shown here is derived from an EMBL/GenBank/DDBJ whole genome shotgun (WGS) entry which is preliminary data.</text>
</comment>
<feature type="domain" description="Carbohydrate kinase PfkB" evidence="6">
    <location>
        <begin position="11"/>
        <end position="193"/>
    </location>
</feature>
<name>A0ABV9XZ42_9PSEU</name>
<sequence length="210" mass="22304">MIVVGGEALVDLVPDRVGGYRPLPGGSPANTAVGLGRLGTQTALLARLADDRLGALLRDHLETSNVDLGFAVTSTAPTTLAVVDVDQDGVADYSFYVDGCADGGRQVTDLPAALPPDAALHVGGSFALAVEPMATAFETLLSREHRNRAITLDPNIRPMLIDDHAAARARLRRRLGMTDIVKVSADDLRWIAPDRPVHDVVAERTPFPQT</sequence>
<dbReference type="RefSeq" id="WP_380646708.1">
    <property type="nucleotide sequence ID" value="NZ_JBHSJB010000013.1"/>
</dbReference>
<dbReference type="Pfam" id="PF00294">
    <property type="entry name" value="PfkB"/>
    <property type="match status" value="1"/>
</dbReference>
<dbReference type="PANTHER" id="PTHR43085:SF1">
    <property type="entry name" value="PSEUDOURIDINE KINASE-RELATED"/>
    <property type="match status" value="1"/>
</dbReference>
<keyword evidence="4 7" id="KW-0418">Kinase</keyword>